<organism evidence="2 3">
    <name type="scientific">Athelia psychrophila</name>
    <dbReference type="NCBI Taxonomy" id="1759441"/>
    <lineage>
        <taxon>Eukaryota</taxon>
        <taxon>Fungi</taxon>
        <taxon>Dikarya</taxon>
        <taxon>Basidiomycota</taxon>
        <taxon>Agaricomycotina</taxon>
        <taxon>Agaricomycetes</taxon>
        <taxon>Agaricomycetidae</taxon>
        <taxon>Atheliales</taxon>
        <taxon>Atheliaceae</taxon>
        <taxon>Athelia</taxon>
    </lineage>
</organism>
<dbReference type="GO" id="GO:0004029">
    <property type="term" value="F:aldehyde dehydrogenase (NAD+) activity"/>
    <property type="evidence" value="ECO:0007669"/>
    <property type="project" value="TreeGrafter"/>
</dbReference>
<dbReference type="Pfam" id="PF13460">
    <property type="entry name" value="NAD_binding_10"/>
    <property type="match status" value="1"/>
</dbReference>
<dbReference type="OrthoDB" id="10262413at2759"/>
<dbReference type="GO" id="GO:0005737">
    <property type="term" value="C:cytoplasm"/>
    <property type="evidence" value="ECO:0007669"/>
    <property type="project" value="TreeGrafter"/>
</dbReference>
<dbReference type="InterPro" id="IPR036291">
    <property type="entry name" value="NAD(P)-bd_dom_sf"/>
</dbReference>
<dbReference type="PANTHER" id="PTHR48079">
    <property type="entry name" value="PROTEIN YEEZ"/>
    <property type="match status" value="1"/>
</dbReference>
<dbReference type="EMBL" id="KV417775">
    <property type="protein sequence ID" value="KZP06728.1"/>
    <property type="molecule type" value="Genomic_DNA"/>
</dbReference>
<dbReference type="AlphaFoldDB" id="A0A167X1N2"/>
<reference evidence="2 3" key="1">
    <citation type="journal article" date="2016" name="Mol. Biol. Evol.">
        <title>Comparative Genomics of Early-Diverging Mushroom-Forming Fungi Provides Insights into the Origins of Lignocellulose Decay Capabilities.</title>
        <authorList>
            <person name="Nagy L.G."/>
            <person name="Riley R."/>
            <person name="Tritt A."/>
            <person name="Adam C."/>
            <person name="Daum C."/>
            <person name="Floudas D."/>
            <person name="Sun H."/>
            <person name="Yadav J.S."/>
            <person name="Pangilinan J."/>
            <person name="Larsson K.H."/>
            <person name="Matsuura K."/>
            <person name="Barry K."/>
            <person name="Labutti K."/>
            <person name="Kuo R."/>
            <person name="Ohm R.A."/>
            <person name="Bhattacharya S.S."/>
            <person name="Shirouzu T."/>
            <person name="Yoshinaga Y."/>
            <person name="Martin F.M."/>
            <person name="Grigoriev I.V."/>
            <person name="Hibbett D.S."/>
        </authorList>
    </citation>
    <scope>NUCLEOTIDE SEQUENCE [LARGE SCALE GENOMIC DNA]</scope>
    <source>
        <strain evidence="2 3">CBS 109695</strain>
    </source>
</reference>
<name>A0A167X1N2_9AGAM</name>
<sequence>TGYIGGAVTSRLLAHPRTASFDITALVRSEDKAAKLRPLGVKTVIGSYSDIDQLENLASEADILFSTVDCDDLTAMQANLRGLKRRYEATGQRPILIHTVREFVDRDRAAEGAFLYQEPYTDVDIPKIESLPNDAWHRNVDLEVVKADADGYVKTYIIMPGAVWGIPTGRVADSGAQHMYSMLLPWLVQAAIKRSRGGFVGLGKNLWPHVEVNDTADLYIVLLDSIFSDPHAATSGREGYYIAENGEFDLYDIAKAIGVAAQGLGLIKDSEPTSFTDEELQAQPKLLFFGTHCHCRADRSRSIGWAPVKTTAGFFASVRPEVEAVAKASTAVAN</sequence>
<dbReference type="STRING" id="436010.A0A167X1N2"/>
<keyword evidence="3" id="KW-1185">Reference proteome</keyword>
<feature type="domain" description="NAD(P)-binding" evidence="1">
    <location>
        <begin position="1"/>
        <end position="69"/>
    </location>
</feature>
<dbReference type="InterPro" id="IPR016040">
    <property type="entry name" value="NAD(P)-bd_dom"/>
</dbReference>
<dbReference type="Proteomes" id="UP000076532">
    <property type="component" value="Unassembled WGS sequence"/>
</dbReference>
<gene>
    <name evidence="2" type="ORF">FIBSPDRAFT_763946</name>
</gene>
<dbReference type="Gene3D" id="3.40.50.720">
    <property type="entry name" value="NAD(P)-binding Rossmann-like Domain"/>
    <property type="match status" value="1"/>
</dbReference>
<accession>A0A167X1N2</accession>
<proteinExistence type="predicted"/>
<dbReference type="SUPFAM" id="SSF51735">
    <property type="entry name" value="NAD(P)-binding Rossmann-fold domains"/>
    <property type="match status" value="1"/>
</dbReference>
<evidence type="ECO:0000313" key="3">
    <source>
        <dbReference type="Proteomes" id="UP000076532"/>
    </source>
</evidence>
<dbReference type="InterPro" id="IPR051783">
    <property type="entry name" value="NAD(P)-dependent_oxidoreduct"/>
</dbReference>
<evidence type="ECO:0000313" key="2">
    <source>
        <dbReference type="EMBL" id="KZP06728.1"/>
    </source>
</evidence>
<protein>
    <submittedName>
        <fullName evidence="2">NAD(P)-binding protein</fullName>
    </submittedName>
</protein>
<feature type="non-terminal residue" evidence="2">
    <location>
        <position position="1"/>
    </location>
</feature>
<dbReference type="PANTHER" id="PTHR48079:SF6">
    <property type="entry name" value="NAD(P)-BINDING DOMAIN-CONTAINING PROTEIN-RELATED"/>
    <property type="match status" value="1"/>
</dbReference>
<evidence type="ECO:0000259" key="1">
    <source>
        <dbReference type="Pfam" id="PF13460"/>
    </source>
</evidence>